<dbReference type="InterPro" id="IPR016024">
    <property type="entry name" value="ARM-type_fold"/>
</dbReference>
<evidence type="ECO:0000256" key="1">
    <source>
        <dbReference type="ARBA" id="ARBA00022786"/>
    </source>
</evidence>
<dbReference type="RefSeq" id="XP_010914949.1">
    <property type="nucleotide sequence ID" value="XM_010916647.1"/>
</dbReference>
<sequence>MAEWMSQVQSDSPEAHNDALQALSSLTKVSTHNRNLLAQTQDAIPHILALSQSPSTLTQTLSLSVLFNLSLNPNLKQSLVEANIIHHLNSIILSPSSPQAGKLAASLLCSLAMLDKNKAPFGVAGTVEVVIQALKSHSNSSAAHHLLSSLSELVQFHGNCTLAIRAGAVPALVQIMEGPARDLAGSSLAILGLMARFEEGIQAIRAVDGVVGLLVDGLTSGCMVSRESAAEILIKLFAASDECLREAARKHEFSSLLADLSIRGSDKARQKAGVLMQILMEANLDCFVQEGVSMPPWF</sequence>
<reference evidence="4" key="1">
    <citation type="submission" date="2025-08" db="UniProtKB">
        <authorList>
            <consortium name="RefSeq"/>
        </authorList>
    </citation>
    <scope>IDENTIFICATION</scope>
</reference>
<proteinExistence type="predicted"/>
<dbReference type="PANTHER" id="PTHR23315">
    <property type="entry name" value="U BOX DOMAIN-CONTAINING"/>
    <property type="match status" value="1"/>
</dbReference>
<dbReference type="KEGG" id="egu:105040220"/>
<dbReference type="Gene3D" id="1.25.10.10">
    <property type="entry name" value="Leucine-rich Repeat Variant"/>
    <property type="match status" value="2"/>
</dbReference>
<keyword evidence="3" id="KW-1185">Reference proteome</keyword>
<dbReference type="InterPro" id="IPR011989">
    <property type="entry name" value="ARM-like"/>
</dbReference>
<dbReference type="Pfam" id="PF25598">
    <property type="entry name" value="ARM_PUB"/>
    <property type="match status" value="1"/>
</dbReference>
<dbReference type="SUPFAM" id="SSF48371">
    <property type="entry name" value="ARM repeat"/>
    <property type="match status" value="1"/>
</dbReference>
<dbReference type="GeneID" id="105040220"/>
<evidence type="ECO:0000313" key="4">
    <source>
        <dbReference type="RefSeq" id="XP_010914949.1"/>
    </source>
</evidence>
<dbReference type="AlphaFoldDB" id="A0A6I9QTD0"/>
<feature type="domain" description="U-box" evidence="2">
    <location>
        <begin position="14"/>
        <end position="279"/>
    </location>
</feature>
<dbReference type="Proteomes" id="UP000504607">
    <property type="component" value="Chromosome 3"/>
</dbReference>
<evidence type="ECO:0000259" key="2">
    <source>
        <dbReference type="Pfam" id="PF25598"/>
    </source>
</evidence>
<dbReference type="InterPro" id="IPR058678">
    <property type="entry name" value="ARM_PUB"/>
</dbReference>
<gene>
    <name evidence="4" type="primary">LOC105040220</name>
</gene>
<dbReference type="OrthoDB" id="7537227at2759"/>
<organism evidence="3 4">
    <name type="scientific">Elaeis guineensis var. tenera</name>
    <name type="common">Oil palm</name>
    <dbReference type="NCBI Taxonomy" id="51953"/>
    <lineage>
        <taxon>Eukaryota</taxon>
        <taxon>Viridiplantae</taxon>
        <taxon>Streptophyta</taxon>
        <taxon>Embryophyta</taxon>
        <taxon>Tracheophyta</taxon>
        <taxon>Spermatophyta</taxon>
        <taxon>Magnoliopsida</taxon>
        <taxon>Liliopsida</taxon>
        <taxon>Arecaceae</taxon>
        <taxon>Arecoideae</taxon>
        <taxon>Cocoseae</taxon>
        <taxon>Elaeidinae</taxon>
        <taxon>Elaeis</taxon>
    </lineage>
</organism>
<accession>A0A6I9QTD0</accession>
<dbReference type="InParanoid" id="A0A6I9QTD0"/>
<evidence type="ECO:0000313" key="3">
    <source>
        <dbReference type="Proteomes" id="UP000504607"/>
    </source>
</evidence>
<keyword evidence="1" id="KW-0833">Ubl conjugation pathway</keyword>
<name>A0A6I9QTD0_ELAGV</name>
<dbReference type="PANTHER" id="PTHR23315:SF254">
    <property type="entry name" value="KINESIN-ASSOCIATED PROTEIN"/>
    <property type="match status" value="1"/>
</dbReference>
<protein>
    <submittedName>
        <fullName evidence="4">Uncharacterized protein LOC105040220</fullName>
    </submittedName>
</protein>